<feature type="domain" description="HTH luxR-type" evidence="4">
    <location>
        <begin position="144"/>
        <end position="209"/>
    </location>
</feature>
<keyword evidence="2" id="KW-0238">DNA-binding</keyword>
<accession>A0A939EUR3</accession>
<dbReference type="CDD" id="cd06170">
    <property type="entry name" value="LuxR_C_like"/>
    <property type="match status" value="1"/>
</dbReference>
<evidence type="ECO:0000259" key="4">
    <source>
        <dbReference type="PROSITE" id="PS50043"/>
    </source>
</evidence>
<dbReference type="PROSITE" id="PS50043">
    <property type="entry name" value="HTH_LUXR_2"/>
    <property type="match status" value="1"/>
</dbReference>
<sequence>MNSASCFGNASVLVAAPPSLHRQGLLATLHDQWPSLTFSVTADASMLEPLLRQQPYALLVLDSTLAGPSLVALFQRLRSVRSCQPILVIASQRLSPALKQYLLQPDTNALLPYNATPTTVVTTVMALLSGAAGGTLTHPAARRSFSPPTPFSQREVEVLRLIVSDLCNQEIADHLCLSVRTVESHRRALLQKAGAKTLVGLVVQAVREGWVGVA</sequence>
<evidence type="ECO:0000256" key="1">
    <source>
        <dbReference type="ARBA" id="ARBA00023015"/>
    </source>
</evidence>
<dbReference type="PRINTS" id="PR00038">
    <property type="entry name" value="HTHLUXR"/>
</dbReference>
<dbReference type="Proteomes" id="UP000664144">
    <property type="component" value="Unassembled WGS sequence"/>
</dbReference>
<dbReference type="EMBL" id="JAFLQZ010000002">
    <property type="protein sequence ID" value="MBO0356842.1"/>
    <property type="molecule type" value="Genomic_DNA"/>
</dbReference>
<gene>
    <name evidence="5" type="ORF">J0X19_02695</name>
</gene>
<evidence type="ECO:0000256" key="2">
    <source>
        <dbReference type="ARBA" id="ARBA00023125"/>
    </source>
</evidence>
<dbReference type="GO" id="GO:0003677">
    <property type="term" value="F:DNA binding"/>
    <property type="evidence" value="ECO:0007669"/>
    <property type="project" value="UniProtKB-KW"/>
</dbReference>
<dbReference type="PANTHER" id="PTHR44688:SF16">
    <property type="entry name" value="DNA-BINDING TRANSCRIPTIONAL ACTIVATOR DEVR_DOSR"/>
    <property type="match status" value="1"/>
</dbReference>
<dbReference type="InterPro" id="IPR011006">
    <property type="entry name" value="CheY-like_superfamily"/>
</dbReference>
<keyword evidence="6" id="KW-1185">Reference proteome</keyword>
<dbReference type="PROSITE" id="PS00622">
    <property type="entry name" value="HTH_LUXR_1"/>
    <property type="match status" value="1"/>
</dbReference>
<evidence type="ECO:0000313" key="6">
    <source>
        <dbReference type="Proteomes" id="UP000664144"/>
    </source>
</evidence>
<organism evidence="5 6">
    <name type="scientific">Hymenobacter telluris</name>
    <dbReference type="NCBI Taxonomy" id="2816474"/>
    <lineage>
        <taxon>Bacteria</taxon>
        <taxon>Pseudomonadati</taxon>
        <taxon>Bacteroidota</taxon>
        <taxon>Cytophagia</taxon>
        <taxon>Cytophagales</taxon>
        <taxon>Hymenobacteraceae</taxon>
        <taxon>Hymenobacter</taxon>
    </lineage>
</organism>
<dbReference type="SUPFAM" id="SSF52172">
    <property type="entry name" value="CheY-like"/>
    <property type="match status" value="1"/>
</dbReference>
<dbReference type="RefSeq" id="WP_206980715.1">
    <property type="nucleotide sequence ID" value="NZ_JAFLQZ010000002.1"/>
</dbReference>
<dbReference type="AlphaFoldDB" id="A0A939EUR3"/>
<dbReference type="Pfam" id="PF00196">
    <property type="entry name" value="GerE"/>
    <property type="match status" value="1"/>
</dbReference>
<keyword evidence="1" id="KW-0805">Transcription regulation</keyword>
<evidence type="ECO:0000313" key="5">
    <source>
        <dbReference type="EMBL" id="MBO0356842.1"/>
    </source>
</evidence>
<name>A0A939EUR3_9BACT</name>
<keyword evidence="3" id="KW-0804">Transcription</keyword>
<proteinExistence type="predicted"/>
<protein>
    <submittedName>
        <fullName evidence="5">Response regulator transcription factor</fullName>
    </submittedName>
</protein>
<dbReference type="GO" id="GO:0006355">
    <property type="term" value="P:regulation of DNA-templated transcription"/>
    <property type="evidence" value="ECO:0007669"/>
    <property type="project" value="InterPro"/>
</dbReference>
<dbReference type="InterPro" id="IPR000792">
    <property type="entry name" value="Tscrpt_reg_LuxR_C"/>
</dbReference>
<evidence type="ECO:0000256" key="3">
    <source>
        <dbReference type="ARBA" id="ARBA00023163"/>
    </source>
</evidence>
<comment type="caution">
    <text evidence="5">The sequence shown here is derived from an EMBL/GenBank/DDBJ whole genome shotgun (WGS) entry which is preliminary data.</text>
</comment>
<dbReference type="SMART" id="SM00421">
    <property type="entry name" value="HTH_LUXR"/>
    <property type="match status" value="1"/>
</dbReference>
<dbReference type="Gene3D" id="3.40.50.2300">
    <property type="match status" value="1"/>
</dbReference>
<reference evidence="5" key="1">
    <citation type="submission" date="2021-03" db="EMBL/GenBank/DDBJ databases">
        <authorList>
            <person name="Kim M.K."/>
        </authorList>
    </citation>
    <scope>NUCLEOTIDE SEQUENCE</scope>
    <source>
        <strain evidence="5">BT186</strain>
    </source>
</reference>
<dbReference type="SUPFAM" id="SSF46894">
    <property type="entry name" value="C-terminal effector domain of the bipartite response regulators"/>
    <property type="match status" value="1"/>
</dbReference>
<dbReference type="PANTHER" id="PTHR44688">
    <property type="entry name" value="DNA-BINDING TRANSCRIPTIONAL ACTIVATOR DEVR_DOSR"/>
    <property type="match status" value="1"/>
</dbReference>
<dbReference type="InterPro" id="IPR016032">
    <property type="entry name" value="Sig_transdc_resp-reg_C-effctor"/>
</dbReference>